<organism evidence="1 2">
    <name type="scientific">Setaria viridis</name>
    <name type="common">Green bristlegrass</name>
    <name type="synonym">Setaria italica subsp. viridis</name>
    <dbReference type="NCBI Taxonomy" id="4556"/>
    <lineage>
        <taxon>Eukaryota</taxon>
        <taxon>Viridiplantae</taxon>
        <taxon>Streptophyta</taxon>
        <taxon>Embryophyta</taxon>
        <taxon>Tracheophyta</taxon>
        <taxon>Spermatophyta</taxon>
        <taxon>Magnoliopsida</taxon>
        <taxon>Liliopsida</taxon>
        <taxon>Poales</taxon>
        <taxon>Poaceae</taxon>
        <taxon>PACMAD clade</taxon>
        <taxon>Panicoideae</taxon>
        <taxon>Panicodae</taxon>
        <taxon>Paniceae</taxon>
        <taxon>Cenchrinae</taxon>
        <taxon>Setaria</taxon>
    </lineage>
</organism>
<sequence length="145" mass="15669">MTSSNPGAMSFVAALMQDVISSLIDIVVLAPEQQSPEDVVATTSSTMATLVAPEPKIEIEEAEVLEVMTTDTTSKPGPWTKLAVVPLSTTDSEAHADPLAAREIVLEDMQLIDDPLLNVDMVAAMIEMHRHIDTYAEVCVIQLHQ</sequence>
<protein>
    <submittedName>
        <fullName evidence="1">Uncharacterized protein</fullName>
    </submittedName>
</protein>
<dbReference type="Proteomes" id="UP000298652">
    <property type="component" value="Chromosome 9"/>
</dbReference>
<evidence type="ECO:0000313" key="2">
    <source>
        <dbReference type="Proteomes" id="UP000298652"/>
    </source>
</evidence>
<proteinExistence type="predicted"/>
<dbReference type="AlphaFoldDB" id="A0A4U6T1R4"/>
<keyword evidence="2" id="KW-1185">Reference proteome</keyword>
<dbReference type="EMBL" id="CM016560">
    <property type="protein sequence ID" value="TKV94493.1"/>
    <property type="molecule type" value="Genomic_DNA"/>
</dbReference>
<name>A0A4U6T1R4_SETVI</name>
<dbReference type="Gramene" id="TKV94493">
    <property type="protein sequence ID" value="TKV94493"/>
    <property type="gene ID" value="SEVIR_9G299100v2"/>
</dbReference>
<reference evidence="1" key="1">
    <citation type="submission" date="2019-03" db="EMBL/GenBank/DDBJ databases">
        <title>WGS assembly of Setaria viridis.</title>
        <authorList>
            <person name="Huang P."/>
            <person name="Jenkins J."/>
            <person name="Grimwood J."/>
            <person name="Barry K."/>
            <person name="Healey A."/>
            <person name="Mamidi S."/>
            <person name="Sreedasyam A."/>
            <person name="Shu S."/>
            <person name="Feldman M."/>
            <person name="Wu J."/>
            <person name="Yu Y."/>
            <person name="Chen C."/>
            <person name="Johnson J."/>
            <person name="Rokhsar D."/>
            <person name="Baxter I."/>
            <person name="Schmutz J."/>
            <person name="Brutnell T."/>
            <person name="Kellogg E."/>
        </authorList>
    </citation>
    <scope>NUCLEOTIDE SEQUENCE [LARGE SCALE GENOMIC DNA]</scope>
</reference>
<gene>
    <name evidence="1" type="ORF">SEVIR_9G299100v2</name>
</gene>
<accession>A0A4U6T1R4</accession>
<evidence type="ECO:0000313" key="1">
    <source>
        <dbReference type="EMBL" id="TKV94493.1"/>
    </source>
</evidence>